<dbReference type="GeneID" id="63821928"/>
<dbReference type="PANTHER" id="PTHR33365">
    <property type="entry name" value="YALI0B05434P"/>
    <property type="match status" value="1"/>
</dbReference>
<name>A0A165CHY9_9APHY</name>
<dbReference type="Pfam" id="PF11807">
    <property type="entry name" value="UstYa"/>
    <property type="match status" value="1"/>
</dbReference>
<dbReference type="InterPro" id="IPR021765">
    <property type="entry name" value="UstYa-like"/>
</dbReference>
<feature type="non-terminal residue" evidence="4">
    <location>
        <position position="1"/>
    </location>
</feature>
<comment type="similarity">
    <text evidence="3">Belongs to the ustYa family.</text>
</comment>
<dbReference type="GO" id="GO:0016491">
    <property type="term" value="F:oxidoreductase activity"/>
    <property type="evidence" value="ECO:0007669"/>
    <property type="project" value="UniProtKB-KW"/>
</dbReference>
<dbReference type="InParanoid" id="A0A165CHY9"/>
<proteinExistence type="inferred from homology"/>
<protein>
    <submittedName>
        <fullName evidence="4">Uncharacterized protein</fullName>
    </submittedName>
</protein>
<dbReference type="RefSeq" id="XP_040760592.1">
    <property type="nucleotide sequence ID" value="XM_040904898.1"/>
</dbReference>
<sequence length="149" mass="16195">LQARPIALSVVDTDHYGLYADEEWKSSIPVGGGFLQTSTSDSGEKNFAAMSLYHQLHCLNHLSQAIAFGQNVSGPETHHAGHCLGYLRQMILCHSDITLEPVGWIEDFDGSIVKGATGIGVTHECRDWTQVRASSRITMRAGNGSREGL</sequence>
<dbReference type="Proteomes" id="UP000076871">
    <property type="component" value="Unassembled WGS sequence"/>
</dbReference>
<keyword evidence="2" id="KW-0560">Oxidoreductase</keyword>
<accession>A0A165CHY9</accession>
<evidence type="ECO:0000256" key="1">
    <source>
        <dbReference type="ARBA" id="ARBA00004685"/>
    </source>
</evidence>
<reference evidence="4 5" key="1">
    <citation type="journal article" date="2016" name="Mol. Biol. Evol.">
        <title>Comparative Genomics of Early-Diverging Mushroom-Forming Fungi Provides Insights into the Origins of Lignocellulose Decay Capabilities.</title>
        <authorList>
            <person name="Nagy L.G."/>
            <person name="Riley R."/>
            <person name="Tritt A."/>
            <person name="Adam C."/>
            <person name="Daum C."/>
            <person name="Floudas D."/>
            <person name="Sun H."/>
            <person name="Yadav J.S."/>
            <person name="Pangilinan J."/>
            <person name="Larsson K.H."/>
            <person name="Matsuura K."/>
            <person name="Barry K."/>
            <person name="Labutti K."/>
            <person name="Kuo R."/>
            <person name="Ohm R.A."/>
            <person name="Bhattacharya S.S."/>
            <person name="Shirouzu T."/>
            <person name="Yoshinaga Y."/>
            <person name="Martin F.M."/>
            <person name="Grigoriev I.V."/>
            <person name="Hibbett D.S."/>
        </authorList>
    </citation>
    <scope>NUCLEOTIDE SEQUENCE [LARGE SCALE GENOMIC DNA]</scope>
    <source>
        <strain evidence="4 5">93-53</strain>
    </source>
</reference>
<comment type="pathway">
    <text evidence="1">Mycotoxin biosynthesis.</text>
</comment>
<dbReference type="PANTHER" id="PTHR33365:SF11">
    <property type="entry name" value="TAT PATHWAY SIGNAL SEQUENCE"/>
    <property type="match status" value="1"/>
</dbReference>
<evidence type="ECO:0000256" key="3">
    <source>
        <dbReference type="ARBA" id="ARBA00035112"/>
    </source>
</evidence>
<dbReference type="STRING" id="1314785.A0A165CHY9"/>
<dbReference type="AlphaFoldDB" id="A0A165CHY9"/>
<keyword evidence="5" id="KW-1185">Reference proteome</keyword>
<evidence type="ECO:0000313" key="5">
    <source>
        <dbReference type="Proteomes" id="UP000076871"/>
    </source>
</evidence>
<evidence type="ECO:0000256" key="2">
    <source>
        <dbReference type="ARBA" id="ARBA00023002"/>
    </source>
</evidence>
<dbReference type="EMBL" id="KV427649">
    <property type="protein sequence ID" value="KZT02852.1"/>
    <property type="molecule type" value="Genomic_DNA"/>
</dbReference>
<dbReference type="GO" id="GO:0043386">
    <property type="term" value="P:mycotoxin biosynthetic process"/>
    <property type="evidence" value="ECO:0007669"/>
    <property type="project" value="InterPro"/>
</dbReference>
<gene>
    <name evidence="4" type="ORF">LAESUDRAFT_660898</name>
</gene>
<dbReference type="OrthoDB" id="3687641at2759"/>
<evidence type="ECO:0000313" key="4">
    <source>
        <dbReference type="EMBL" id="KZT02852.1"/>
    </source>
</evidence>
<organism evidence="4 5">
    <name type="scientific">Laetiporus sulphureus 93-53</name>
    <dbReference type="NCBI Taxonomy" id="1314785"/>
    <lineage>
        <taxon>Eukaryota</taxon>
        <taxon>Fungi</taxon>
        <taxon>Dikarya</taxon>
        <taxon>Basidiomycota</taxon>
        <taxon>Agaricomycotina</taxon>
        <taxon>Agaricomycetes</taxon>
        <taxon>Polyporales</taxon>
        <taxon>Laetiporus</taxon>
    </lineage>
</organism>